<keyword evidence="3" id="KW-0732">Signal</keyword>
<dbReference type="Pfam" id="PF13517">
    <property type="entry name" value="FG-GAP_3"/>
    <property type="match status" value="1"/>
</dbReference>
<dbReference type="InterPro" id="IPR013517">
    <property type="entry name" value="FG-GAP"/>
</dbReference>
<dbReference type="InterPro" id="IPR036909">
    <property type="entry name" value="Cyt_c-like_dom_sf"/>
</dbReference>
<dbReference type="Gene3D" id="2.130.10.130">
    <property type="entry name" value="Integrin alpha, N-terminal"/>
    <property type="match status" value="1"/>
</dbReference>
<dbReference type="InterPro" id="IPR009056">
    <property type="entry name" value="Cyt_c-like_dom"/>
</dbReference>
<dbReference type="SUPFAM" id="SSF69318">
    <property type="entry name" value="Integrin alpha N-terminal domain"/>
    <property type="match status" value="1"/>
</dbReference>
<comment type="caution">
    <text evidence="7">The sequence shown here is derived from an EMBL/GenBank/DDBJ whole genome shotgun (WGS) entry which is preliminary data.</text>
</comment>
<keyword evidence="1 5" id="KW-0349">Heme</keyword>
<protein>
    <submittedName>
        <fullName evidence="7">VCBS repeat-containing protein</fullName>
    </submittedName>
</protein>
<dbReference type="Proteomes" id="UP001255246">
    <property type="component" value="Unassembled WGS sequence"/>
</dbReference>
<proteinExistence type="predicted"/>
<dbReference type="RefSeq" id="WP_311351363.1">
    <property type="nucleotide sequence ID" value="NZ_JAVRHR010000002.1"/>
</dbReference>
<accession>A0ABU3ABK5</accession>
<sequence length="493" mass="56426">MLSNKNFLTFMALSAIYLLGLNSCNSKKQKREEVLYNQYCASCHIVPKIDELPKDIWENSILPDMLSRMDIEEMYQNPITAKSGFRPKIKLQDWLLLKNYIISLAPDKLPLTQLPNNSIIEQFHSKPLALDDQNGAFITYLESDQQRLFFGDISSSLRSYNFNSNNITQHYQGKTPITWFNHQESLEIVTEVGILDPSELEQGKLFSKISGDTLGLSIKFHRPVHTLVEDLNKDGKQELVVSEFGDKTGSLSLLIKNDSMGYYKKELLNQPGCIRTIAKDMNKDGRTDLITLTSQAMESITILYQEDNLKFRADKVLEFRSVYGSSWYELVDYNGDGFDDIITVNGDNADKSYVHKPYHGMRIHLNDGSNNFKETYFYPLNGATRVLARDFDQDGDVDFGLISTFPDYEKAPELSFVYLENKDSKNYNFTTKVLTDPNAGRWFLMDAADIDSDGDEDIILSSFTYVFTPVPKDLSKRWSENNVDILILENKLN</sequence>
<organism evidence="7 8">
    <name type="scientific">Croceitalea rosinachiae</name>
    <dbReference type="NCBI Taxonomy" id="3075596"/>
    <lineage>
        <taxon>Bacteria</taxon>
        <taxon>Pseudomonadati</taxon>
        <taxon>Bacteroidota</taxon>
        <taxon>Flavobacteriia</taxon>
        <taxon>Flavobacteriales</taxon>
        <taxon>Flavobacteriaceae</taxon>
        <taxon>Croceitalea</taxon>
    </lineage>
</organism>
<evidence type="ECO:0000256" key="4">
    <source>
        <dbReference type="ARBA" id="ARBA00023004"/>
    </source>
</evidence>
<evidence type="ECO:0000313" key="8">
    <source>
        <dbReference type="Proteomes" id="UP001255246"/>
    </source>
</evidence>
<reference evidence="7 8" key="1">
    <citation type="submission" date="2023-09" db="EMBL/GenBank/DDBJ databases">
        <authorList>
            <person name="Rey-Velasco X."/>
        </authorList>
    </citation>
    <scope>NUCLEOTIDE SEQUENCE [LARGE SCALE GENOMIC DNA]</scope>
    <source>
        <strain evidence="7 8">F388</strain>
    </source>
</reference>
<keyword evidence="4 5" id="KW-0408">Iron</keyword>
<dbReference type="PANTHER" id="PTHR46580">
    <property type="entry name" value="SENSOR KINASE-RELATED"/>
    <property type="match status" value="1"/>
</dbReference>
<dbReference type="EMBL" id="JAVRHR010000002">
    <property type="protein sequence ID" value="MDT0607549.1"/>
    <property type="molecule type" value="Genomic_DNA"/>
</dbReference>
<gene>
    <name evidence="7" type="ORF">RM706_10930</name>
</gene>
<evidence type="ECO:0000256" key="1">
    <source>
        <dbReference type="ARBA" id="ARBA00022617"/>
    </source>
</evidence>
<feature type="domain" description="Cytochrome c" evidence="6">
    <location>
        <begin position="27"/>
        <end position="105"/>
    </location>
</feature>
<keyword evidence="8" id="KW-1185">Reference proteome</keyword>
<evidence type="ECO:0000313" key="7">
    <source>
        <dbReference type="EMBL" id="MDT0607549.1"/>
    </source>
</evidence>
<dbReference type="PROSITE" id="PS51007">
    <property type="entry name" value="CYTC"/>
    <property type="match status" value="1"/>
</dbReference>
<dbReference type="InterPro" id="IPR028994">
    <property type="entry name" value="Integrin_alpha_N"/>
</dbReference>
<evidence type="ECO:0000256" key="2">
    <source>
        <dbReference type="ARBA" id="ARBA00022723"/>
    </source>
</evidence>
<evidence type="ECO:0000256" key="3">
    <source>
        <dbReference type="ARBA" id="ARBA00022729"/>
    </source>
</evidence>
<dbReference type="SUPFAM" id="SSF46626">
    <property type="entry name" value="Cytochrome c"/>
    <property type="match status" value="1"/>
</dbReference>
<name>A0ABU3ABK5_9FLAO</name>
<evidence type="ECO:0000256" key="5">
    <source>
        <dbReference type="PROSITE-ProRule" id="PRU00433"/>
    </source>
</evidence>
<keyword evidence="2 5" id="KW-0479">Metal-binding</keyword>
<dbReference type="PANTHER" id="PTHR46580:SF4">
    <property type="entry name" value="ATP_GTP-BINDING PROTEIN"/>
    <property type="match status" value="1"/>
</dbReference>
<evidence type="ECO:0000259" key="6">
    <source>
        <dbReference type="PROSITE" id="PS51007"/>
    </source>
</evidence>